<dbReference type="InterPro" id="IPR008565">
    <property type="entry name" value="TtsA-like_GH18_dom"/>
</dbReference>
<dbReference type="InterPro" id="IPR023346">
    <property type="entry name" value="Lysozyme-like_dom_sf"/>
</dbReference>
<dbReference type="InterPro" id="IPR018537">
    <property type="entry name" value="Peptidoglycan-bd_3"/>
</dbReference>
<dbReference type="Proteomes" id="UP000254649">
    <property type="component" value="Unassembled WGS sequence"/>
</dbReference>
<evidence type="ECO:0000259" key="2">
    <source>
        <dbReference type="Pfam" id="PF09374"/>
    </source>
</evidence>
<dbReference type="EMBL" id="UFRQ01000003">
    <property type="protein sequence ID" value="SUT91447.1"/>
    <property type="molecule type" value="Genomic_DNA"/>
</dbReference>
<feature type="domain" description="Peptidoglycan binding" evidence="2">
    <location>
        <begin position="94"/>
        <end position="155"/>
    </location>
</feature>
<dbReference type="CDD" id="cd13926">
    <property type="entry name" value="N-acetylmuramidase_GH108"/>
    <property type="match status" value="1"/>
</dbReference>
<evidence type="ECO:0000313" key="4">
    <source>
        <dbReference type="EMBL" id="SUT94211.1"/>
    </source>
</evidence>
<proteinExistence type="predicted"/>
<evidence type="ECO:0000313" key="5">
    <source>
        <dbReference type="Proteomes" id="UP000254649"/>
    </source>
</evidence>
<evidence type="ECO:0000313" key="3">
    <source>
        <dbReference type="EMBL" id="SUT91447.1"/>
    </source>
</evidence>
<reference evidence="4 5" key="1">
    <citation type="submission" date="2018-06" db="EMBL/GenBank/DDBJ databases">
        <authorList>
            <consortium name="Pathogen Informatics"/>
            <person name="Doyle S."/>
        </authorList>
    </citation>
    <scope>NUCLEOTIDE SEQUENCE [LARGE SCALE GENOMIC DNA]</scope>
    <source>
        <strain evidence="4 5">NCTC10801</strain>
    </source>
</reference>
<keyword evidence="5" id="KW-1185">Reference proteome</keyword>
<dbReference type="SUPFAM" id="SSF53955">
    <property type="entry name" value="Lysozyme-like"/>
    <property type="match status" value="1"/>
</dbReference>
<feature type="domain" description="TtsA-like Glycoside hydrolase family 108" evidence="1">
    <location>
        <begin position="12"/>
        <end position="91"/>
    </location>
</feature>
<protein>
    <submittedName>
        <fullName evidence="4">Predicted lysozyme (DUF847)</fullName>
    </submittedName>
</protein>
<accession>A0A380U023</accession>
<dbReference type="EMBL" id="UFRQ01000003">
    <property type="protein sequence ID" value="SUT94211.1"/>
    <property type="molecule type" value="Genomic_DNA"/>
</dbReference>
<dbReference type="OrthoDB" id="9815229at2"/>
<dbReference type="Pfam" id="PF05838">
    <property type="entry name" value="Glyco_hydro_108"/>
    <property type="match status" value="1"/>
</dbReference>
<dbReference type="Gene3D" id="1.20.141.10">
    <property type="entry name" value="Chitosanase, subunit A, domain 1"/>
    <property type="match status" value="1"/>
</dbReference>
<dbReference type="AlphaFoldDB" id="A0A380U023"/>
<name>A0A380U023_9PAST</name>
<organism evidence="4 5">
    <name type="scientific">[Actinobacillus] rossii</name>
    <dbReference type="NCBI Taxonomy" id="123820"/>
    <lineage>
        <taxon>Bacteria</taxon>
        <taxon>Pseudomonadati</taxon>
        <taxon>Pseudomonadota</taxon>
        <taxon>Gammaproteobacteria</taxon>
        <taxon>Pasteurellales</taxon>
        <taxon>Pasteurellaceae</taxon>
    </lineage>
</organism>
<sequence>MSKILTFDQVFDRCMGHEGGYVNDPRDPGGETNWGITHRTALENGYIGAMRDMTREQAKAIYRKAFWERYQCEKMPLAIAFQFFDACINHGMGNASRMLQRAVGVADDGVIGTLSLAAIKSMSENDVLMRFNAERLLFYTKLSRFSTYGKGWVNRIAENLRYGAKDND</sequence>
<dbReference type="Pfam" id="PF09374">
    <property type="entry name" value="PG_binding_3"/>
    <property type="match status" value="1"/>
</dbReference>
<evidence type="ECO:0000259" key="1">
    <source>
        <dbReference type="Pfam" id="PF05838"/>
    </source>
</evidence>
<gene>
    <name evidence="3" type="ORF">NCTC10801_01462</name>
    <name evidence="4" type="ORF">NCTC10801_02145</name>
</gene>